<evidence type="ECO:0000313" key="3">
    <source>
        <dbReference type="EMBL" id="KAF2237542.1"/>
    </source>
</evidence>
<organism evidence="3 4">
    <name type="scientific">Viridothelium virens</name>
    <name type="common">Speckled blister lichen</name>
    <name type="synonym">Trypethelium virens</name>
    <dbReference type="NCBI Taxonomy" id="1048519"/>
    <lineage>
        <taxon>Eukaryota</taxon>
        <taxon>Fungi</taxon>
        <taxon>Dikarya</taxon>
        <taxon>Ascomycota</taxon>
        <taxon>Pezizomycotina</taxon>
        <taxon>Dothideomycetes</taxon>
        <taxon>Dothideomycetes incertae sedis</taxon>
        <taxon>Trypetheliales</taxon>
        <taxon>Trypetheliaceae</taxon>
        <taxon>Viridothelium</taxon>
    </lineage>
</organism>
<protein>
    <submittedName>
        <fullName evidence="3">Uncharacterized protein</fullName>
    </submittedName>
</protein>
<dbReference type="OrthoDB" id="10261782at2759"/>
<dbReference type="PANTHER" id="PTHR35204:SF1">
    <property type="entry name" value="ENTEROTOXIN"/>
    <property type="match status" value="1"/>
</dbReference>
<dbReference type="Proteomes" id="UP000800092">
    <property type="component" value="Unassembled WGS sequence"/>
</dbReference>
<feature type="region of interest" description="Disordered" evidence="1">
    <location>
        <begin position="106"/>
        <end position="127"/>
    </location>
</feature>
<evidence type="ECO:0000256" key="1">
    <source>
        <dbReference type="SAM" id="MobiDB-lite"/>
    </source>
</evidence>
<keyword evidence="4" id="KW-1185">Reference proteome</keyword>
<accession>A0A6A6HI34</accession>
<proteinExistence type="predicted"/>
<feature type="signal peptide" evidence="2">
    <location>
        <begin position="1"/>
        <end position="19"/>
    </location>
</feature>
<dbReference type="InterPro" id="IPR038921">
    <property type="entry name" value="YOR389W-like"/>
</dbReference>
<feature type="chain" id="PRO_5025529492" evidence="2">
    <location>
        <begin position="20"/>
        <end position="607"/>
    </location>
</feature>
<reference evidence="3" key="1">
    <citation type="journal article" date="2020" name="Stud. Mycol.">
        <title>101 Dothideomycetes genomes: a test case for predicting lifestyles and emergence of pathogens.</title>
        <authorList>
            <person name="Haridas S."/>
            <person name="Albert R."/>
            <person name="Binder M."/>
            <person name="Bloem J."/>
            <person name="Labutti K."/>
            <person name="Salamov A."/>
            <person name="Andreopoulos B."/>
            <person name="Baker S."/>
            <person name="Barry K."/>
            <person name="Bills G."/>
            <person name="Bluhm B."/>
            <person name="Cannon C."/>
            <person name="Castanera R."/>
            <person name="Culley D."/>
            <person name="Daum C."/>
            <person name="Ezra D."/>
            <person name="Gonzalez J."/>
            <person name="Henrissat B."/>
            <person name="Kuo A."/>
            <person name="Liang C."/>
            <person name="Lipzen A."/>
            <person name="Lutzoni F."/>
            <person name="Magnuson J."/>
            <person name="Mondo S."/>
            <person name="Nolan M."/>
            <person name="Ohm R."/>
            <person name="Pangilinan J."/>
            <person name="Park H.-J."/>
            <person name="Ramirez L."/>
            <person name="Alfaro M."/>
            <person name="Sun H."/>
            <person name="Tritt A."/>
            <person name="Yoshinaga Y."/>
            <person name="Zwiers L.-H."/>
            <person name="Turgeon B."/>
            <person name="Goodwin S."/>
            <person name="Spatafora J."/>
            <person name="Crous P."/>
            <person name="Grigoriev I."/>
        </authorList>
    </citation>
    <scope>NUCLEOTIDE SEQUENCE</scope>
    <source>
        <strain evidence="3">Tuck. ex Michener</strain>
    </source>
</reference>
<keyword evidence="2" id="KW-0732">Signal</keyword>
<evidence type="ECO:0000256" key="2">
    <source>
        <dbReference type="SAM" id="SignalP"/>
    </source>
</evidence>
<gene>
    <name evidence="3" type="ORF">EV356DRAFT_510463</name>
</gene>
<dbReference type="EMBL" id="ML991779">
    <property type="protein sequence ID" value="KAF2237542.1"/>
    <property type="molecule type" value="Genomic_DNA"/>
</dbReference>
<sequence>MSFLFSTYCFLLAARSTVGIVLPSFEPNREPSAPLQNANHIFNAIHSSMRQWGSSLNHNGMSFFLASVAEGTQLYHGRGSNESVPGPEWLAFEPEHAMMFARPLPRRKHPADDSTRTELSQAPEDVFHSTEEYRHAPASTQPKPWKLLPLLWEAVRYKRRPKYFDVEQGPRIQSHSEAVLSMAAPQGRQQKPMQVEGGKEDRGGFLFTYRTKHPLSLLYIDGMSAGKTFNGTLDSTDYILQPSNTSTHHPMMGEWARAYGLCNLSITDWGGRIDGFLRMEMGFEIILCDFEKHLEIDFISRTSVREGLKGGFGTEMAYYRAVASRFDGIGGDRVRLDYDHFVTCFGYGINLFEDNSEHPRIANVSNITRTGIRDDISKMIISNAPIADKREKEVTERNWQSVADMIVARYSDRLAHLSSRLVDSLDQLQAEVKALLAPYIDYSNRNDRLEIERCAVQYLPPSWSTSPRSMAANAIYTVTETLCSTLVDTTHASSLKAAQTSVQNLVEYLRWTPWKKCGNCELDEVCFIPIWPLGRKQDYEHPACQRSIPPIQNDSYWGGFGGLERRRRGERSQDVSWRKFDFVNFAEDHRAHEIFEDSSDREVVNEA</sequence>
<name>A0A6A6HI34_VIRVR</name>
<evidence type="ECO:0000313" key="4">
    <source>
        <dbReference type="Proteomes" id="UP000800092"/>
    </source>
</evidence>
<dbReference type="PANTHER" id="PTHR35204">
    <property type="entry name" value="YALI0A21131P"/>
    <property type="match status" value="1"/>
</dbReference>
<dbReference type="AlphaFoldDB" id="A0A6A6HI34"/>